<evidence type="ECO:0000313" key="2">
    <source>
        <dbReference type="Proteomes" id="UP000289996"/>
    </source>
</evidence>
<dbReference type="RefSeq" id="WP_130844270.1">
    <property type="nucleotide sequence ID" value="NZ_BJDY01000003.1"/>
</dbReference>
<dbReference type="AlphaFoldDB" id="A0A660E7U0"/>
<keyword evidence="2" id="KW-1185">Reference proteome</keyword>
<gene>
    <name evidence="1" type="ORF">MUDAN_MDHGFNIF_00870</name>
</gene>
<dbReference type="EMBL" id="UYIG01000130">
    <property type="protein sequence ID" value="VDG29189.1"/>
    <property type="molecule type" value="Genomic_DNA"/>
</dbReference>
<name>A0A660E7U0_9LACO</name>
<evidence type="ECO:0000313" key="1">
    <source>
        <dbReference type="EMBL" id="VDG29189.1"/>
    </source>
</evidence>
<organism evidence="1 2">
    <name type="scientific">Lactiplantibacillus mudanjiangensis</name>
    <dbReference type="NCBI Taxonomy" id="1296538"/>
    <lineage>
        <taxon>Bacteria</taxon>
        <taxon>Bacillati</taxon>
        <taxon>Bacillota</taxon>
        <taxon>Bacilli</taxon>
        <taxon>Lactobacillales</taxon>
        <taxon>Lactobacillaceae</taxon>
        <taxon>Lactiplantibacillus</taxon>
    </lineage>
</organism>
<protein>
    <submittedName>
        <fullName evidence="1">Uncharacterized protein</fullName>
    </submittedName>
</protein>
<dbReference type="Proteomes" id="UP000289996">
    <property type="component" value="Unassembled WGS sequence"/>
</dbReference>
<accession>A0A660E7U0</accession>
<sequence length="95" mass="11225">MAPKTTNIRLEFDAEVLRNEIFDVIDFASFQRFWQRFDHFLADRMVWGHLNVLDGHGLIPSEFEDVDGQLSYQAGEQTYQIAYDQLVREWVISVQ</sequence>
<reference evidence="1 2" key="1">
    <citation type="submission" date="2018-11" db="EMBL/GenBank/DDBJ databases">
        <authorList>
            <person name="Wuyts S."/>
        </authorList>
    </citation>
    <scope>NUCLEOTIDE SEQUENCE [LARGE SCALE GENOMIC DNA]</scope>
    <source>
        <strain evidence="1">Lactobacillus mudanjiangensis AMBF249</strain>
    </source>
</reference>
<proteinExistence type="predicted"/>
<dbReference type="OrthoDB" id="2303227at2"/>